<reference evidence="4 5" key="1">
    <citation type="submission" date="2024-04" db="EMBL/GenBank/DDBJ databases">
        <title>Human intestinal bacterial collection.</title>
        <authorList>
            <person name="Pauvert C."/>
            <person name="Hitch T.C.A."/>
            <person name="Clavel T."/>
        </authorList>
    </citation>
    <scope>NUCLEOTIDE SEQUENCE [LARGE SCALE GENOMIC DNA]</scope>
    <source>
        <strain evidence="4 5">CLA-KB-H42</strain>
    </source>
</reference>
<protein>
    <submittedName>
        <fullName evidence="4">DUF1648 domain-containing protein</fullName>
    </submittedName>
</protein>
<feature type="domain" description="DUF1648" evidence="2">
    <location>
        <begin position="153"/>
        <end position="198"/>
    </location>
</feature>
<evidence type="ECO:0000256" key="1">
    <source>
        <dbReference type="SAM" id="Phobius"/>
    </source>
</evidence>
<feature type="transmembrane region" description="Helical" evidence="1">
    <location>
        <begin position="187"/>
        <end position="208"/>
    </location>
</feature>
<feature type="transmembrane region" description="Helical" evidence="1">
    <location>
        <begin position="349"/>
        <end position="371"/>
    </location>
</feature>
<feature type="transmembrane region" description="Helical" evidence="1">
    <location>
        <begin position="241"/>
        <end position="265"/>
    </location>
</feature>
<dbReference type="Proteomes" id="UP001487305">
    <property type="component" value="Unassembled WGS sequence"/>
</dbReference>
<dbReference type="RefSeq" id="WP_349227043.1">
    <property type="nucleotide sequence ID" value="NZ_DBFADM010000026.1"/>
</dbReference>
<name>A0ABV1JA09_9ACTN</name>
<proteinExistence type="predicted"/>
<dbReference type="PANTHER" id="PTHR37810">
    <property type="entry name" value="IMMUNITY PROTEIN SDPI"/>
    <property type="match status" value="1"/>
</dbReference>
<comment type="caution">
    <text evidence="4">The sequence shown here is derived from an EMBL/GenBank/DDBJ whole genome shotgun (WGS) entry which is preliminary data.</text>
</comment>
<feature type="domain" description="DUF5808" evidence="3">
    <location>
        <begin position="326"/>
        <end position="351"/>
    </location>
</feature>
<feature type="transmembrane region" description="Helical" evidence="1">
    <location>
        <begin position="59"/>
        <end position="80"/>
    </location>
</feature>
<dbReference type="InterPro" id="IPR012867">
    <property type="entry name" value="DUF1648"/>
</dbReference>
<feature type="transmembrane region" description="Helical" evidence="1">
    <location>
        <begin position="86"/>
        <end position="108"/>
    </location>
</feature>
<gene>
    <name evidence="4" type="ORF">AAA083_01315</name>
</gene>
<feature type="transmembrane region" description="Helical" evidence="1">
    <location>
        <begin position="147"/>
        <end position="167"/>
    </location>
</feature>
<feature type="transmembrane region" description="Helical" evidence="1">
    <location>
        <begin position="12"/>
        <end position="32"/>
    </location>
</feature>
<keyword evidence="1" id="KW-0812">Transmembrane</keyword>
<dbReference type="EMBL" id="JBBNOP010000001">
    <property type="protein sequence ID" value="MEQ3361608.1"/>
    <property type="molecule type" value="Genomic_DNA"/>
</dbReference>
<evidence type="ECO:0000259" key="3">
    <source>
        <dbReference type="Pfam" id="PF19124"/>
    </source>
</evidence>
<evidence type="ECO:0000313" key="5">
    <source>
        <dbReference type="Proteomes" id="UP001487305"/>
    </source>
</evidence>
<evidence type="ECO:0000259" key="2">
    <source>
        <dbReference type="Pfam" id="PF07853"/>
    </source>
</evidence>
<organism evidence="4 5">
    <name type="scientific">Raoultibacter massiliensis</name>
    <dbReference type="NCBI Taxonomy" id="1852371"/>
    <lineage>
        <taxon>Bacteria</taxon>
        <taxon>Bacillati</taxon>
        <taxon>Actinomycetota</taxon>
        <taxon>Coriobacteriia</taxon>
        <taxon>Eggerthellales</taxon>
        <taxon>Eggerthellaceae</taxon>
        <taxon>Raoultibacter</taxon>
    </lineage>
</organism>
<accession>A0ABV1JA09</accession>
<keyword evidence="1" id="KW-0472">Membrane</keyword>
<dbReference type="Pfam" id="PF19124">
    <property type="entry name" value="DUF5808"/>
    <property type="match status" value="1"/>
</dbReference>
<feature type="transmembrane region" description="Helical" evidence="1">
    <location>
        <begin position="271"/>
        <end position="293"/>
    </location>
</feature>
<dbReference type="PANTHER" id="PTHR37810:SF9">
    <property type="entry name" value="MEMBRANE PROTEIN"/>
    <property type="match status" value="1"/>
</dbReference>
<sequence>MDVVMDATVMMGLTIALVPVVGVLMALTPYLMKKSECFTITVPESAASDPYLKGLKRRYLALMLALTAALTAAGVALVVLDNPSGVLAVVIAGTLLTCVIGYALMLYFRKKVSTYKKQRGWRAEAQEAVAVVGERDVPRAISLKWNLLYVPVLLVTLGVGIAGYSNMPDMIPMQVGFDGEVSRWADKSLSIVFMPVLIQLFMIACFLFSHWNILRSKRLSEPGAPATSALAYGMFARAQSIYLLAMGLVICIALILMPLSFAGLVTLMQSAVVIMVVCIFIVVGGIAISVVYGQGGARLFARMGESEEILADDDEHWKFGVFYVNRDDPSLFLPARFGVGWTFNYARPAIWAIMAAGLAITIAFVVAVMSFG</sequence>
<evidence type="ECO:0000313" key="4">
    <source>
        <dbReference type="EMBL" id="MEQ3361608.1"/>
    </source>
</evidence>
<dbReference type="InterPro" id="IPR043831">
    <property type="entry name" value="DUF5808"/>
</dbReference>
<keyword evidence="1" id="KW-1133">Transmembrane helix</keyword>
<dbReference type="Pfam" id="PF07853">
    <property type="entry name" value="DUF1648"/>
    <property type="match status" value="1"/>
</dbReference>
<keyword evidence="5" id="KW-1185">Reference proteome</keyword>